<dbReference type="PATRIC" id="fig|33888.3.peg.712"/>
<reference evidence="4 5" key="1">
    <citation type="submission" date="2016-05" db="EMBL/GenBank/DDBJ databases">
        <title>Complete genome sequence of Rathayibacter tritici NCPPB 1953.</title>
        <authorList>
            <person name="Park J."/>
            <person name="Lee H.-H."/>
            <person name="Lee S.-W."/>
            <person name="Seo Y.-S."/>
        </authorList>
    </citation>
    <scope>NUCLEOTIDE SEQUENCE [LARGE SCALE GENOMIC DNA]</scope>
    <source>
        <strain evidence="4 5">NCPPB 1953</strain>
    </source>
</reference>
<dbReference type="SUPFAM" id="SSF51197">
    <property type="entry name" value="Clavaminate synthase-like"/>
    <property type="match status" value="1"/>
</dbReference>
<keyword evidence="5" id="KW-1185">Reference proteome</keyword>
<evidence type="ECO:0000256" key="2">
    <source>
        <dbReference type="ARBA" id="ARBA00023004"/>
    </source>
</evidence>
<dbReference type="OrthoDB" id="2986723at2"/>
<evidence type="ECO:0000256" key="1">
    <source>
        <dbReference type="ARBA" id="ARBA00023002"/>
    </source>
</evidence>
<dbReference type="KEGG" id="rtn:A6122_0640"/>
<dbReference type="RefSeq" id="WP_068251602.1">
    <property type="nucleotide sequence ID" value="NZ_CP015515.1"/>
</dbReference>
<keyword evidence="1" id="KW-0560">Oxidoreductase</keyword>
<protein>
    <recommendedName>
        <fullName evidence="3">TauD/TfdA-like domain-containing protein</fullName>
    </recommendedName>
</protein>
<evidence type="ECO:0000259" key="3">
    <source>
        <dbReference type="Pfam" id="PF02668"/>
    </source>
</evidence>
<dbReference type="GO" id="GO:0016491">
    <property type="term" value="F:oxidoreductase activity"/>
    <property type="evidence" value="ECO:0007669"/>
    <property type="project" value="UniProtKB-KW"/>
</dbReference>
<dbReference type="Gene3D" id="3.60.130.10">
    <property type="entry name" value="Clavaminate synthase-like"/>
    <property type="match status" value="1"/>
</dbReference>
<evidence type="ECO:0000313" key="4">
    <source>
        <dbReference type="EMBL" id="AND15796.1"/>
    </source>
</evidence>
<dbReference type="EMBL" id="CP015515">
    <property type="protein sequence ID" value="AND15796.1"/>
    <property type="molecule type" value="Genomic_DNA"/>
</dbReference>
<dbReference type="Proteomes" id="UP000077071">
    <property type="component" value="Chromosome"/>
</dbReference>
<dbReference type="AlphaFoldDB" id="A0A160KQH6"/>
<dbReference type="STRING" id="33888.A6122_0640"/>
<keyword evidence="2" id="KW-0408">Iron</keyword>
<evidence type="ECO:0000313" key="5">
    <source>
        <dbReference type="Proteomes" id="UP000077071"/>
    </source>
</evidence>
<dbReference type="Pfam" id="PF02668">
    <property type="entry name" value="TauD"/>
    <property type="match status" value="1"/>
</dbReference>
<accession>A0A160KQH6</accession>
<name>A0A160KQH6_9MICO</name>
<gene>
    <name evidence="4" type="ORF">A6122_0640</name>
</gene>
<organism evidence="4 5">
    <name type="scientific">Rathayibacter tritici</name>
    <dbReference type="NCBI Taxonomy" id="33888"/>
    <lineage>
        <taxon>Bacteria</taxon>
        <taxon>Bacillati</taxon>
        <taxon>Actinomycetota</taxon>
        <taxon>Actinomycetes</taxon>
        <taxon>Micrococcales</taxon>
        <taxon>Microbacteriaceae</taxon>
        <taxon>Rathayibacter</taxon>
    </lineage>
</organism>
<dbReference type="InterPro" id="IPR003819">
    <property type="entry name" value="TauD/TfdA-like"/>
</dbReference>
<feature type="domain" description="TauD/TfdA-like" evidence="3">
    <location>
        <begin position="102"/>
        <end position="310"/>
    </location>
</feature>
<sequence>MTPIFTFTSEQREGLQELFAAVRTSPYEDHRTFMNEVGRVIERGLVPNYFVELCDRIRRERANGGDQAHVIRGCPLDADLPELDSKDPVADKVAKKTTFVAEAFMALFGILVQTPLLSYGSRFNGAFFVDVVAIEKYSGMQTGFSDSELVYHNERTAHPVRADFITLLGMRSPEGDFIYTGFIDGRDLLANLSADMQATLREPLFITPYDVFSRDNNGALSTSEEHSILENDHSFRYLDTSTTTIPTAPERAKDALLALKNAMVHAPKTRHRIETGDLFTFANQDGLHCRDKMEIHDAERARQRWLLKTYAFRDQAAADRHAARWIDGTPGRVGDGTSER</sequence>
<proteinExistence type="predicted"/>
<dbReference type="InterPro" id="IPR042098">
    <property type="entry name" value="TauD-like_sf"/>
</dbReference>